<evidence type="ECO:0000256" key="2">
    <source>
        <dbReference type="ARBA" id="ARBA00022670"/>
    </source>
</evidence>
<dbReference type="AlphaFoldDB" id="A0A9E8MIV7"/>
<keyword evidence="8" id="KW-1185">Reference proteome</keyword>
<accession>A0A9E8MIV7</accession>
<evidence type="ECO:0000256" key="1">
    <source>
        <dbReference type="ARBA" id="ARBA00007074"/>
    </source>
</evidence>
<dbReference type="PANTHER" id="PTHR47359">
    <property type="entry name" value="PEPTIDOGLYCAN DL-ENDOPEPTIDASE CWLO"/>
    <property type="match status" value="1"/>
</dbReference>
<comment type="similarity">
    <text evidence="1">Belongs to the peptidase C40 family.</text>
</comment>
<dbReference type="Proteomes" id="UP001164706">
    <property type="component" value="Chromosome"/>
</dbReference>
<dbReference type="InterPro" id="IPR000064">
    <property type="entry name" value="NLP_P60_dom"/>
</dbReference>
<feature type="transmembrane region" description="Helical" evidence="5">
    <location>
        <begin position="27"/>
        <end position="50"/>
    </location>
</feature>
<protein>
    <submittedName>
        <fullName evidence="7">C40 family peptidase</fullName>
    </submittedName>
</protein>
<dbReference type="InterPro" id="IPR038765">
    <property type="entry name" value="Papain-like_cys_pep_sf"/>
</dbReference>
<keyword evidence="5" id="KW-1133">Transmembrane helix</keyword>
<dbReference type="RefSeq" id="WP_267780046.1">
    <property type="nucleotide sequence ID" value="NZ_CP113089.1"/>
</dbReference>
<feature type="domain" description="NlpC/P60" evidence="6">
    <location>
        <begin position="148"/>
        <end position="260"/>
    </location>
</feature>
<evidence type="ECO:0000256" key="3">
    <source>
        <dbReference type="ARBA" id="ARBA00022801"/>
    </source>
</evidence>
<dbReference type="PROSITE" id="PS51935">
    <property type="entry name" value="NLPC_P60"/>
    <property type="match status" value="1"/>
</dbReference>
<dbReference type="PANTHER" id="PTHR47359:SF3">
    <property type="entry name" value="NLP_P60 DOMAIN-CONTAINING PROTEIN-RELATED"/>
    <property type="match status" value="1"/>
</dbReference>
<keyword evidence="5" id="KW-0472">Membrane</keyword>
<dbReference type="GO" id="GO:0008234">
    <property type="term" value="F:cysteine-type peptidase activity"/>
    <property type="evidence" value="ECO:0007669"/>
    <property type="project" value="UniProtKB-KW"/>
</dbReference>
<dbReference type="EMBL" id="CP113089">
    <property type="protein sequence ID" value="WAB80379.1"/>
    <property type="molecule type" value="Genomic_DNA"/>
</dbReference>
<evidence type="ECO:0000313" key="8">
    <source>
        <dbReference type="Proteomes" id="UP001164706"/>
    </source>
</evidence>
<keyword evidence="5" id="KW-0812">Transmembrane</keyword>
<evidence type="ECO:0000313" key="7">
    <source>
        <dbReference type="EMBL" id="WAB80379.1"/>
    </source>
</evidence>
<dbReference type="Gene3D" id="3.90.1720.10">
    <property type="entry name" value="endopeptidase domain like (from Nostoc punctiforme)"/>
    <property type="match status" value="1"/>
</dbReference>
<dbReference type="GO" id="GO:0006508">
    <property type="term" value="P:proteolysis"/>
    <property type="evidence" value="ECO:0007669"/>
    <property type="project" value="UniProtKB-KW"/>
</dbReference>
<keyword evidence="4" id="KW-0788">Thiol protease</keyword>
<evidence type="ECO:0000256" key="5">
    <source>
        <dbReference type="SAM" id="Phobius"/>
    </source>
</evidence>
<organism evidence="7 8">
    <name type="scientific">Microcella daejeonensis</name>
    <dbReference type="NCBI Taxonomy" id="2994971"/>
    <lineage>
        <taxon>Bacteria</taxon>
        <taxon>Bacillati</taxon>
        <taxon>Actinomycetota</taxon>
        <taxon>Actinomycetes</taxon>
        <taxon>Micrococcales</taxon>
        <taxon>Microbacteriaceae</taxon>
        <taxon>Microcella</taxon>
    </lineage>
</organism>
<sequence length="260" mass="26776">MIPANPTGASATTPAIRRPFRDTWRGTALNVCVMTVATGLVATLALPGYAIDPVANADALDAATAQAQVRAAEAQEVDNEATTAQTVVRDAFTATTVEELEAARAAEAAAAAAAAAAERRAQLAAAPAAAAYSGPTVGDYIANPAYPTFDLASIAAVGQQYIGTPYRFGGADPSGFDCSGFVQFVYAQFGVALPHSVVGQDAMGTRIAREAAVPGDLVIMPGHNGIYMGNGMIMDAPKPGAFVSVRPIWTDNYWIVRIGI</sequence>
<name>A0A9E8MIV7_9MICO</name>
<keyword evidence="2" id="KW-0645">Protease</keyword>
<reference evidence="7" key="1">
    <citation type="submission" date="2022-11" db="EMBL/GenBank/DDBJ databases">
        <title>Description of Microcella daejonensis nov. sp, isolated from riverside soil.</title>
        <authorList>
            <person name="Molina K.M."/>
            <person name="Kim S.B."/>
        </authorList>
    </citation>
    <scope>NUCLEOTIDE SEQUENCE</scope>
    <source>
        <strain evidence="7">MMS21-STM12</strain>
    </source>
</reference>
<dbReference type="KEGG" id="mdb:OVN18_07275"/>
<gene>
    <name evidence="7" type="ORF">OVN18_07275</name>
</gene>
<keyword evidence="3" id="KW-0378">Hydrolase</keyword>
<evidence type="ECO:0000256" key="4">
    <source>
        <dbReference type="ARBA" id="ARBA00022807"/>
    </source>
</evidence>
<evidence type="ECO:0000259" key="6">
    <source>
        <dbReference type="PROSITE" id="PS51935"/>
    </source>
</evidence>
<proteinExistence type="inferred from homology"/>
<dbReference type="SUPFAM" id="SSF54001">
    <property type="entry name" value="Cysteine proteinases"/>
    <property type="match status" value="1"/>
</dbReference>
<dbReference type="Pfam" id="PF00877">
    <property type="entry name" value="NLPC_P60"/>
    <property type="match status" value="1"/>
</dbReference>
<dbReference type="InterPro" id="IPR051794">
    <property type="entry name" value="PG_Endopeptidase_C40"/>
</dbReference>